<dbReference type="SUPFAM" id="SSF47413">
    <property type="entry name" value="lambda repressor-like DNA-binding domains"/>
    <property type="match status" value="1"/>
</dbReference>
<organism evidence="2 3">
    <name type="scientific">Pseudonocardia broussonetiae</name>
    <dbReference type="NCBI Taxonomy" id="2736640"/>
    <lineage>
        <taxon>Bacteria</taxon>
        <taxon>Bacillati</taxon>
        <taxon>Actinomycetota</taxon>
        <taxon>Actinomycetes</taxon>
        <taxon>Pseudonocardiales</taxon>
        <taxon>Pseudonocardiaceae</taxon>
        <taxon>Pseudonocardia</taxon>
    </lineage>
</organism>
<dbReference type="AlphaFoldDB" id="A0A6M6JEY9"/>
<name>A0A6M6JEY9_9PSEU</name>
<feature type="domain" description="HTH cro/C1-type" evidence="1">
    <location>
        <begin position="14"/>
        <end position="68"/>
    </location>
</feature>
<evidence type="ECO:0000313" key="2">
    <source>
        <dbReference type="EMBL" id="QJY44959.1"/>
    </source>
</evidence>
<evidence type="ECO:0000313" key="3">
    <source>
        <dbReference type="Proteomes" id="UP000505377"/>
    </source>
</evidence>
<dbReference type="SMART" id="SM00530">
    <property type="entry name" value="HTH_XRE"/>
    <property type="match status" value="1"/>
</dbReference>
<dbReference type="GO" id="GO:0003677">
    <property type="term" value="F:DNA binding"/>
    <property type="evidence" value="ECO:0007669"/>
    <property type="project" value="InterPro"/>
</dbReference>
<dbReference type="InterPro" id="IPR001387">
    <property type="entry name" value="Cro/C1-type_HTH"/>
</dbReference>
<dbReference type="PROSITE" id="PS50943">
    <property type="entry name" value="HTH_CROC1"/>
    <property type="match status" value="1"/>
</dbReference>
<reference evidence="2 3" key="1">
    <citation type="submission" date="2020-05" db="EMBL/GenBank/DDBJ databases">
        <authorList>
            <person name="Mo P."/>
        </authorList>
    </citation>
    <scope>NUCLEOTIDE SEQUENCE [LARGE SCALE GENOMIC DNA]</scope>
    <source>
        <strain evidence="2 3">Gen01</strain>
    </source>
</reference>
<dbReference type="InterPro" id="IPR010982">
    <property type="entry name" value="Lambda_DNA-bd_dom_sf"/>
</dbReference>
<dbReference type="Pfam" id="PF01381">
    <property type="entry name" value="HTH_3"/>
    <property type="match status" value="1"/>
</dbReference>
<dbReference type="EMBL" id="CP053564">
    <property type="protein sequence ID" value="QJY44959.1"/>
    <property type="molecule type" value="Genomic_DNA"/>
</dbReference>
<gene>
    <name evidence="2" type="ORF">HOP40_03175</name>
</gene>
<evidence type="ECO:0000259" key="1">
    <source>
        <dbReference type="PROSITE" id="PS50943"/>
    </source>
</evidence>
<dbReference type="Gene3D" id="1.10.260.40">
    <property type="entry name" value="lambda repressor-like DNA-binding domains"/>
    <property type="match status" value="1"/>
</dbReference>
<proteinExistence type="predicted"/>
<dbReference type="RefSeq" id="WP_172154475.1">
    <property type="nucleotide sequence ID" value="NZ_CP053564.1"/>
</dbReference>
<dbReference type="CDD" id="cd00093">
    <property type="entry name" value="HTH_XRE"/>
    <property type="match status" value="1"/>
</dbReference>
<dbReference type="KEGG" id="pbro:HOP40_03175"/>
<sequence>MGTSPGDFDVVGLVRAARRRADCSQRELAERAGVSHSTVARIEAGRLLPSLSTLRAVLAAADVALVAVDREGRLLSPMQEDRDDLRDGAERRYPSHLDVVLDPVDGDWWGDRYGLSRPPETFHRDRRRRDAQRARSRWEVRVAQTRHLPPPATAREWLRRYPDSY</sequence>
<accession>A0A6M6JEY9</accession>
<dbReference type="Proteomes" id="UP000505377">
    <property type="component" value="Chromosome"/>
</dbReference>
<protein>
    <submittedName>
        <fullName evidence="2">Helix-turn-helix transcriptional regulator</fullName>
    </submittedName>
</protein>
<keyword evidence="3" id="KW-1185">Reference proteome</keyword>